<evidence type="ECO:0000256" key="1">
    <source>
        <dbReference type="SAM" id="Phobius"/>
    </source>
</evidence>
<keyword evidence="3" id="KW-1185">Reference proteome</keyword>
<organism evidence="2 3">
    <name type="scientific">Pycnoporus cinnabarinus</name>
    <name type="common">Cinnabar-red polypore</name>
    <name type="synonym">Trametes cinnabarina</name>
    <dbReference type="NCBI Taxonomy" id="5643"/>
    <lineage>
        <taxon>Eukaryota</taxon>
        <taxon>Fungi</taxon>
        <taxon>Dikarya</taxon>
        <taxon>Basidiomycota</taxon>
        <taxon>Agaricomycotina</taxon>
        <taxon>Agaricomycetes</taxon>
        <taxon>Polyporales</taxon>
        <taxon>Polyporaceae</taxon>
        <taxon>Trametes</taxon>
    </lineage>
</organism>
<proteinExistence type="predicted"/>
<gene>
    <name evidence="2" type="ORF">BN946_scf184835.g10</name>
</gene>
<dbReference type="OrthoDB" id="2742346at2759"/>
<protein>
    <submittedName>
        <fullName evidence="2">Uncharacterized protein</fullName>
    </submittedName>
</protein>
<feature type="transmembrane region" description="Helical" evidence="1">
    <location>
        <begin position="88"/>
        <end position="112"/>
    </location>
</feature>
<feature type="transmembrane region" description="Helical" evidence="1">
    <location>
        <begin position="228"/>
        <end position="251"/>
    </location>
</feature>
<keyword evidence="1" id="KW-1133">Transmembrane helix</keyword>
<feature type="transmembrane region" description="Helical" evidence="1">
    <location>
        <begin position="186"/>
        <end position="208"/>
    </location>
</feature>
<name>A0A060SXY2_PYCCI</name>
<dbReference type="EMBL" id="CCBP010000452">
    <property type="protein sequence ID" value="CDO77388.1"/>
    <property type="molecule type" value="Genomic_DNA"/>
</dbReference>
<comment type="caution">
    <text evidence="2">The sequence shown here is derived from an EMBL/GenBank/DDBJ whole genome shotgun (WGS) entry which is preliminary data.</text>
</comment>
<dbReference type="Proteomes" id="UP000029665">
    <property type="component" value="Unassembled WGS sequence"/>
</dbReference>
<keyword evidence="1" id="KW-0472">Membrane</keyword>
<feature type="transmembrane region" description="Helical" evidence="1">
    <location>
        <begin position="118"/>
        <end position="145"/>
    </location>
</feature>
<dbReference type="HOGENOM" id="CLU_909569_0_0_1"/>
<evidence type="ECO:0000313" key="2">
    <source>
        <dbReference type="EMBL" id="CDO77388.1"/>
    </source>
</evidence>
<dbReference type="AlphaFoldDB" id="A0A060SXY2"/>
<reference evidence="2" key="1">
    <citation type="submission" date="2014-01" db="EMBL/GenBank/DDBJ databases">
        <title>The genome of the white-rot fungus Pycnoporus cinnabarinus: a basidiomycete model with a versatile arsenal for lignocellulosic biomass breakdown.</title>
        <authorList>
            <person name="Levasseur A."/>
            <person name="Lomascolo A."/>
            <person name="Ruiz-Duenas F.J."/>
            <person name="Uzan E."/>
            <person name="Piumi F."/>
            <person name="Kues U."/>
            <person name="Ram A.F.J."/>
            <person name="Murat C."/>
            <person name="Haon M."/>
            <person name="Benoit I."/>
            <person name="Arfi Y."/>
            <person name="Chevret D."/>
            <person name="Drula E."/>
            <person name="Kwon M.J."/>
            <person name="Gouret P."/>
            <person name="Lesage-Meessen L."/>
            <person name="Lombard V."/>
            <person name="Mariette J."/>
            <person name="Noirot C."/>
            <person name="Park J."/>
            <person name="Patyshakuliyeva A."/>
            <person name="Wieneger R.A.B."/>
            <person name="Wosten H.A.B."/>
            <person name="Martin F."/>
            <person name="Coutinho P.M."/>
            <person name="de Vries R."/>
            <person name="Martinez A.T."/>
            <person name="Klopp C."/>
            <person name="Pontarotti P."/>
            <person name="Henrissat B."/>
            <person name="Record E."/>
        </authorList>
    </citation>
    <scope>NUCLEOTIDE SEQUENCE [LARGE SCALE GENOMIC DNA]</scope>
    <source>
        <strain evidence="2">BRFM137</strain>
    </source>
</reference>
<evidence type="ECO:0000313" key="3">
    <source>
        <dbReference type="Proteomes" id="UP000029665"/>
    </source>
</evidence>
<accession>A0A060SXY2</accession>
<sequence>MSRASFPERSRSHLKEGNVHATPLLHAGRAFLILGGPVVPPHQALPYYGPVEYDIEKSLRSASEIGEAVATPGSPTTNGISPTSIHECLINTACIWACIIGEVFVLGFISPYKDLPPIPGAVGCAVGGAILGGAVGLLGFLAMCVRRARMSAEERQLQNMLAAKEAAQGVLWGDEYKTFVREPIEILTIVPVAALLGAFGLVLGMAIVPRVAAAAQEIGLNYGQAAFLGMWGVAVVFLPSIIGAFISAVFWRDPIGGWHAGSDFWPAVGNAWLNAVTCSSKWVFCRSVNLI</sequence>
<keyword evidence="1" id="KW-0812">Transmembrane</keyword>